<dbReference type="FunFam" id="3.90.1150.10:FF:000001">
    <property type="entry name" value="Aspartate aminotransferase"/>
    <property type="match status" value="1"/>
</dbReference>
<accession>A0A433SEL6</accession>
<comment type="cofactor">
    <cofactor evidence="1">
        <name>pyridoxal 5'-phosphate</name>
        <dbReference type="ChEBI" id="CHEBI:597326"/>
    </cofactor>
</comment>
<dbReference type="OrthoDB" id="9766445at2"/>
<evidence type="ECO:0000256" key="6">
    <source>
        <dbReference type="ARBA" id="ARBA00022898"/>
    </source>
</evidence>
<dbReference type="AlphaFoldDB" id="A0A433SEL6"/>
<evidence type="ECO:0000256" key="2">
    <source>
        <dbReference type="ARBA" id="ARBA00007441"/>
    </source>
</evidence>
<sequence length="398" mass="44963">MFEHIPAYAGDPILSLVEQFLRDERATKVNLSIGLFYDDDGNIPLLEPVQEAEDRLVAQHRARSYLPMDGDAEFREAARAYVFGDKHEAVTSHRIASVQAIGGSGALKLAADLVHRYFPQSEVWISQPTWDNHRAIFEAAGVKVNEYPYYDRENNRIRFDELLACIQTLPARSVVLMHPCCHNPTGMDLSHEQWQQLITVFKQNNLIAYLDMAYQGFGQGIEEDAWTVRAFAAAGLSCFVGSSFSKSFSWYGERAGALHVVCASAKEADCVLGQLKAIVRQIYSSPPVHGAAVVNMVLRDPILRTRWEQDVNHMRARIQEMRQVLQKIISAKVPGRNFDYFTQQQGMFSYTGLSAEQVDRLREEFAVYLVRSGRMCVAGLNHHNVEYVAQSMAQVLQE</sequence>
<evidence type="ECO:0000256" key="3">
    <source>
        <dbReference type="ARBA" id="ARBA00011738"/>
    </source>
</evidence>
<dbReference type="GO" id="GO:0030170">
    <property type="term" value="F:pyridoxal phosphate binding"/>
    <property type="evidence" value="ECO:0007669"/>
    <property type="project" value="InterPro"/>
</dbReference>
<dbReference type="GO" id="GO:0042802">
    <property type="term" value="F:identical protein binding"/>
    <property type="evidence" value="ECO:0007669"/>
    <property type="project" value="TreeGrafter"/>
</dbReference>
<comment type="subunit">
    <text evidence="3">Homodimer.</text>
</comment>
<evidence type="ECO:0000259" key="7">
    <source>
        <dbReference type="Pfam" id="PF00155"/>
    </source>
</evidence>
<dbReference type="InterPro" id="IPR000796">
    <property type="entry name" value="Asp_trans"/>
</dbReference>
<dbReference type="InterPro" id="IPR015422">
    <property type="entry name" value="PyrdxlP-dep_Trfase_small"/>
</dbReference>
<dbReference type="GO" id="GO:0004838">
    <property type="term" value="F:L-tyrosine-2-oxoglutarate transaminase activity"/>
    <property type="evidence" value="ECO:0007669"/>
    <property type="project" value="TreeGrafter"/>
</dbReference>
<dbReference type="InterPro" id="IPR015424">
    <property type="entry name" value="PyrdxlP-dep_Trfase"/>
</dbReference>
<keyword evidence="4 8" id="KW-0032">Aminotransferase</keyword>
<dbReference type="CDD" id="cd00609">
    <property type="entry name" value="AAT_like"/>
    <property type="match status" value="1"/>
</dbReference>
<dbReference type="EC" id="2.6.1.57" evidence="8"/>
<protein>
    <submittedName>
        <fullName evidence="8">Aromatic-amino-acid aminotransferase</fullName>
        <ecNumber evidence="8">2.6.1.57</ecNumber>
    </submittedName>
</protein>
<dbReference type="RefSeq" id="WP_126978866.1">
    <property type="nucleotide sequence ID" value="NZ_PQSP01000002.1"/>
</dbReference>
<evidence type="ECO:0000313" key="9">
    <source>
        <dbReference type="Proteomes" id="UP000286947"/>
    </source>
</evidence>
<evidence type="ECO:0000256" key="1">
    <source>
        <dbReference type="ARBA" id="ARBA00001933"/>
    </source>
</evidence>
<dbReference type="EMBL" id="PQSP01000002">
    <property type="protein sequence ID" value="RUS67084.1"/>
    <property type="molecule type" value="Genomic_DNA"/>
</dbReference>
<evidence type="ECO:0000256" key="4">
    <source>
        <dbReference type="ARBA" id="ARBA00022576"/>
    </source>
</evidence>
<dbReference type="InterPro" id="IPR004839">
    <property type="entry name" value="Aminotransferase_I/II_large"/>
</dbReference>
<gene>
    <name evidence="8" type="primary">tyrB_1</name>
    <name evidence="8" type="ORF">CUZ56_01023</name>
</gene>
<dbReference type="InterPro" id="IPR015421">
    <property type="entry name" value="PyrdxlP-dep_Trfase_major"/>
</dbReference>
<dbReference type="PRINTS" id="PR00799">
    <property type="entry name" value="TRANSAMINASE"/>
</dbReference>
<dbReference type="Pfam" id="PF00155">
    <property type="entry name" value="Aminotran_1_2"/>
    <property type="match status" value="1"/>
</dbReference>
<evidence type="ECO:0000256" key="5">
    <source>
        <dbReference type="ARBA" id="ARBA00022679"/>
    </source>
</evidence>
<name>A0A433SEL6_9BURK</name>
<dbReference type="PANTHER" id="PTHR11879:SF37">
    <property type="entry name" value="AROMATIC-AMINO-ACID AMINOTRANSFERASE"/>
    <property type="match status" value="1"/>
</dbReference>
<dbReference type="PANTHER" id="PTHR11879">
    <property type="entry name" value="ASPARTATE AMINOTRANSFERASE"/>
    <property type="match status" value="1"/>
</dbReference>
<comment type="similarity">
    <text evidence="2">Belongs to the class-I pyridoxal-phosphate-dependent aminotransferase family.</text>
</comment>
<keyword evidence="5 8" id="KW-0808">Transferase</keyword>
<dbReference type="Gene3D" id="3.90.1150.10">
    <property type="entry name" value="Aspartate Aminotransferase, domain 1"/>
    <property type="match status" value="1"/>
</dbReference>
<reference evidence="8 9" key="1">
    <citation type="submission" date="2018-01" db="EMBL/GenBank/DDBJ databases">
        <title>Saezia sanguinis gen. nov., sp. nov., in the order Burkholderiales isolated from human blood.</title>
        <authorList>
            <person name="Medina-Pascual M.J."/>
            <person name="Valdezate S."/>
            <person name="Monzon S."/>
            <person name="Cuesta I."/>
            <person name="Carrasco G."/>
            <person name="Villalon P."/>
            <person name="Saez-Nieto J.A."/>
        </authorList>
    </citation>
    <scope>NUCLEOTIDE SEQUENCE [LARGE SCALE GENOMIC DNA]</scope>
    <source>
        <strain evidence="8 9">CNM695-12</strain>
    </source>
</reference>
<dbReference type="NCBIfam" id="NF006719">
    <property type="entry name" value="PRK09257.1"/>
    <property type="match status" value="1"/>
</dbReference>
<comment type="caution">
    <text evidence="8">The sequence shown here is derived from an EMBL/GenBank/DDBJ whole genome shotgun (WGS) entry which is preliminary data.</text>
</comment>
<dbReference type="GO" id="GO:0033585">
    <property type="term" value="P:L-phenylalanine biosynthetic process from chorismate via phenylpyruvate"/>
    <property type="evidence" value="ECO:0007669"/>
    <property type="project" value="TreeGrafter"/>
</dbReference>
<dbReference type="Gene3D" id="3.40.640.10">
    <property type="entry name" value="Type I PLP-dependent aspartate aminotransferase-like (Major domain)"/>
    <property type="match status" value="1"/>
</dbReference>
<feature type="domain" description="Aminotransferase class I/classII large" evidence="7">
    <location>
        <begin position="27"/>
        <end position="391"/>
    </location>
</feature>
<dbReference type="FunFam" id="3.40.640.10:FF:000015">
    <property type="entry name" value="Aspartate aminotransferase"/>
    <property type="match status" value="1"/>
</dbReference>
<dbReference type="SUPFAM" id="SSF53383">
    <property type="entry name" value="PLP-dependent transferases"/>
    <property type="match status" value="1"/>
</dbReference>
<proteinExistence type="inferred from homology"/>
<dbReference type="Proteomes" id="UP000286947">
    <property type="component" value="Unassembled WGS sequence"/>
</dbReference>
<evidence type="ECO:0000313" key="8">
    <source>
        <dbReference type="EMBL" id="RUS67084.1"/>
    </source>
</evidence>
<keyword evidence="9" id="KW-1185">Reference proteome</keyword>
<keyword evidence="6" id="KW-0663">Pyridoxal phosphate</keyword>
<dbReference type="GO" id="GO:0005829">
    <property type="term" value="C:cytosol"/>
    <property type="evidence" value="ECO:0007669"/>
    <property type="project" value="TreeGrafter"/>
</dbReference>
<organism evidence="8 9">
    <name type="scientific">Saezia sanguinis</name>
    <dbReference type="NCBI Taxonomy" id="1965230"/>
    <lineage>
        <taxon>Bacteria</taxon>
        <taxon>Pseudomonadati</taxon>
        <taxon>Pseudomonadota</taxon>
        <taxon>Betaproteobacteria</taxon>
        <taxon>Burkholderiales</taxon>
        <taxon>Saeziaceae</taxon>
        <taxon>Saezia</taxon>
    </lineage>
</organism>